<dbReference type="AlphaFoldDB" id="X0YAT5"/>
<gene>
    <name evidence="1" type="ORF">S01H1_79587</name>
</gene>
<dbReference type="PROSITE" id="PS51318">
    <property type="entry name" value="TAT"/>
    <property type="match status" value="1"/>
</dbReference>
<accession>X0YAT5</accession>
<dbReference type="NCBIfam" id="TIGR01409">
    <property type="entry name" value="TAT_signal_seq"/>
    <property type="match status" value="1"/>
</dbReference>
<reference evidence="1" key="1">
    <citation type="journal article" date="2014" name="Front. Microbiol.">
        <title>High frequency of phylogenetically diverse reductive dehalogenase-homologous genes in deep subseafloor sedimentary metagenomes.</title>
        <authorList>
            <person name="Kawai M."/>
            <person name="Futagami T."/>
            <person name="Toyoda A."/>
            <person name="Takaki Y."/>
            <person name="Nishi S."/>
            <person name="Hori S."/>
            <person name="Arai W."/>
            <person name="Tsubouchi T."/>
            <person name="Morono Y."/>
            <person name="Uchiyama I."/>
            <person name="Ito T."/>
            <person name="Fujiyama A."/>
            <person name="Inagaki F."/>
            <person name="Takami H."/>
        </authorList>
    </citation>
    <scope>NUCLEOTIDE SEQUENCE</scope>
    <source>
        <strain evidence="1">Expedition CK06-06</strain>
    </source>
</reference>
<sequence>MPEKKSTRRQFIKHCARGAGVVAAAGIGVSLVRRADADKVWQLDPSICSVCLKDCEGRAGEFLDS</sequence>
<dbReference type="EMBL" id="BARS01053667">
    <property type="protein sequence ID" value="GAG52939.1"/>
    <property type="molecule type" value="Genomic_DNA"/>
</dbReference>
<evidence type="ECO:0000313" key="1">
    <source>
        <dbReference type="EMBL" id="GAG52939.1"/>
    </source>
</evidence>
<proteinExistence type="predicted"/>
<feature type="non-terminal residue" evidence="1">
    <location>
        <position position="65"/>
    </location>
</feature>
<organism evidence="1">
    <name type="scientific">marine sediment metagenome</name>
    <dbReference type="NCBI Taxonomy" id="412755"/>
    <lineage>
        <taxon>unclassified sequences</taxon>
        <taxon>metagenomes</taxon>
        <taxon>ecological metagenomes</taxon>
    </lineage>
</organism>
<name>X0YAT5_9ZZZZ</name>
<dbReference type="InterPro" id="IPR019546">
    <property type="entry name" value="TAT_signal_bac_arc"/>
</dbReference>
<dbReference type="InterPro" id="IPR006311">
    <property type="entry name" value="TAT_signal"/>
</dbReference>
<comment type="caution">
    <text evidence="1">The sequence shown here is derived from an EMBL/GenBank/DDBJ whole genome shotgun (WGS) entry which is preliminary data.</text>
</comment>
<protein>
    <submittedName>
        <fullName evidence="1">Uncharacterized protein</fullName>
    </submittedName>
</protein>